<proteinExistence type="inferred from homology"/>
<evidence type="ECO:0000256" key="4">
    <source>
        <dbReference type="ARBA" id="ARBA00022692"/>
    </source>
</evidence>
<dbReference type="OMA" id="MIYIGPL"/>
<keyword evidence="5" id="KW-1133">Transmembrane helix</keyword>
<dbReference type="PANTHER" id="PTHR48041">
    <property type="entry name" value="ABC TRANSPORTER G FAMILY MEMBER 28"/>
    <property type="match status" value="1"/>
</dbReference>
<organism evidence="8 9">
    <name type="scientific">Megaselia scalaris</name>
    <name type="common">Humpbacked fly</name>
    <name type="synonym">Phora scalaris</name>
    <dbReference type="NCBI Taxonomy" id="36166"/>
    <lineage>
        <taxon>Eukaryota</taxon>
        <taxon>Metazoa</taxon>
        <taxon>Ecdysozoa</taxon>
        <taxon>Arthropoda</taxon>
        <taxon>Hexapoda</taxon>
        <taxon>Insecta</taxon>
        <taxon>Pterygota</taxon>
        <taxon>Neoptera</taxon>
        <taxon>Endopterygota</taxon>
        <taxon>Diptera</taxon>
        <taxon>Brachycera</taxon>
        <taxon>Muscomorpha</taxon>
        <taxon>Platypezoidea</taxon>
        <taxon>Phoridae</taxon>
        <taxon>Megaseliini</taxon>
        <taxon>Megaselia</taxon>
    </lineage>
</organism>
<dbReference type="SUPFAM" id="SSF52540">
    <property type="entry name" value="P-loop containing nucleoside triphosphate hydrolases"/>
    <property type="match status" value="1"/>
</dbReference>
<comment type="similarity">
    <text evidence="2">Belongs to the ABC transporter superfamily. ABCG family. Eye pigment precursor importer (TC 3.A.1.204) subfamily.</text>
</comment>
<dbReference type="InterPro" id="IPR050352">
    <property type="entry name" value="ABCG_transporters"/>
</dbReference>
<keyword evidence="3" id="KW-0813">Transport</keyword>
<keyword evidence="6" id="KW-0472">Membrane</keyword>
<evidence type="ECO:0000256" key="2">
    <source>
        <dbReference type="ARBA" id="ARBA00005814"/>
    </source>
</evidence>
<dbReference type="InterPro" id="IPR003439">
    <property type="entry name" value="ABC_transporter-like_ATP-bd"/>
</dbReference>
<dbReference type="EnsemblMetazoa" id="MESCA006952-RA">
    <property type="protein sequence ID" value="MESCA006952-PA"/>
    <property type="gene ID" value="MESCA006952"/>
</dbReference>
<dbReference type="GO" id="GO:0005886">
    <property type="term" value="C:plasma membrane"/>
    <property type="evidence" value="ECO:0007669"/>
    <property type="project" value="TreeGrafter"/>
</dbReference>
<name>T1GTC4_MEGSC</name>
<dbReference type="HOGENOM" id="CLU_1867432_0_0_1"/>
<dbReference type="Gene3D" id="3.40.50.300">
    <property type="entry name" value="P-loop containing nucleotide triphosphate hydrolases"/>
    <property type="match status" value="1"/>
</dbReference>
<evidence type="ECO:0000256" key="3">
    <source>
        <dbReference type="ARBA" id="ARBA00022448"/>
    </source>
</evidence>
<reference evidence="8" key="2">
    <citation type="submission" date="2015-06" db="UniProtKB">
        <authorList>
            <consortium name="EnsemblMetazoa"/>
        </authorList>
    </citation>
    <scope>IDENTIFICATION</scope>
</reference>
<evidence type="ECO:0000313" key="9">
    <source>
        <dbReference type="Proteomes" id="UP000015102"/>
    </source>
</evidence>
<reference evidence="9" key="1">
    <citation type="submission" date="2013-02" db="EMBL/GenBank/DDBJ databases">
        <authorList>
            <person name="Hughes D."/>
        </authorList>
    </citation>
    <scope>NUCLEOTIDE SEQUENCE</scope>
    <source>
        <strain>Durham</strain>
        <strain evidence="9">NC isolate 2 -- Noor lab</strain>
    </source>
</reference>
<dbReference type="AlphaFoldDB" id="T1GTC4"/>
<feature type="domain" description="ABC transporter" evidence="7">
    <location>
        <begin position="6"/>
        <end position="43"/>
    </location>
</feature>
<dbReference type="Proteomes" id="UP000015102">
    <property type="component" value="Unassembled WGS sequence"/>
</dbReference>
<dbReference type="STRING" id="36166.T1GTC4"/>
<dbReference type="EMBL" id="CAQQ02391998">
    <property type="status" value="NOT_ANNOTATED_CDS"/>
    <property type="molecule type" value="Genomic_DNA"/>
</dbReference>
<dbReference type="GO" id="GO:0042626">
    <property type="term" value="F:ATPase-coupled transmembrane transporter activity"/>
    <property type="evidence" value="ECO:0007669"/>
    <property type="project" value="TreeGrafter"/>
</dbReference>
<sequence length="137" mass="15548">MVNLLKCSNTMVYSLSGGERKRLTIAVELVTNPPIMFFDEPTSGLDSVASLQIITHLRSLAQDGRIIYCVMHQPGSKLLQLFDDILVMADGKVLYCGALTNMVNYFEKEGFHYPDFYNQLTLSWKSQIEIIPVIYHL</sequence>
<evidence type="ECO:0000313" key="8">
    <source>
        <dbReference type="EnsemblMetazoa" id="MESCA006952-PA"/>
    </source>
</evidence>
<evidence type="ECO:0000256" key="5">
    <source>
        <dbReference type="ARBA" id="ARBA00022989"/>
    </source>
</evidence>
<comment type="subcellular location">
    <subcellularLocation>
        <location evidence="1">Membrane</location>
        <topology evidence="1">Multi-pass membrane protein</topology>
    </subcellularLocation>
</comment>
<evidence type="ECO:0000256" key="1">
    <source>
        <dbReference type="ARBA" id="ARBA00004141"/>
    </source>
</evidence>
<dbReference type="InterPro" id="IPR027417">
    <property type="entry name" value="P-loop_NTPase"/>
</dbReference>
<dbReference type="GO" id="GO:0005524">
    <property type="term" value="F:ATP binding"/>
    <property type="evidence" value="ECO:0007669"/>
    <property type="project" value="InterPro"/>
</dbReference>
<dbReference type="GO" id="GO:0016887">
    <property type="term" value="F:ATP hydrolysis activity"/>
    <property type="evidence" value="ECO:0007669"/>
    <property type="project" value="InterPro"/>
</dbReference>
<keyword evidence="4" id="KW-0812">Transmembrane</keyword>
<keyword evidence="9" id="KW-1185">Reference proteome</keyword>
<evidence type="ECO:0000256" key="6">
    <source>
        <dbReference type="ARBA" id="ARBA00023136"/>
    </source>
</evidence>
<accession>T1GTC4</accession>
<dbReference type="PANTHER" id="PTHR48041:SF118">
    <property type="entry name" value="ATP-BINDING CASSETTE TRANSPORTER (ABC TRANSPORTER) FAMILY G MEMBER 16"/>
    <property type="match status" value="1"/>
</dbReference>
<protein>
    <recommendedName>
        <fullName evidence="7">ABC transporter domain-containing protein</fullName>
    </recommendedName>
</protein>
<evidence type="ECO:0000259" key="7">
    <source>
        <dbReference type="Pfam" id="PF00005"/>
    </source>
</evidence>
<dbReference type="Pfam" id="PF00005">
    <property type="entry name" value="ABC_tran"/>
    <property type="match status" value="1"/>
</dbReference>